<evidence type="ECO:0000313" key="2">
    <source>
        <dbReference type="Proteomes" id="UP000594800"/>
    </source>
</evidence>
<reference evidence="1 2" key="1">
    <citation type="submission" date="2020-11" db="EMBL/GenBank/DDBJ databases">
        <title>Description of Pontivivens ytuae sp. nov. isolated from deep sea sediment of Mariana Trench.</title>
        <authorList>
            <person name="Wang Z."/>
            <person name="Sun Q.-L."/>
            <person name="Xu X.-D."/>
            <person name="Tang Y.-Z."/>
            <person name="Zhang J."/>
        </authorList>
    </citation>
    <scope>NUCLEOTIDE SEQUENCE [LARGE SCALE GENOMIC DNA]</scope>
    <source>
        <strain evidence="1 2">MT2928</strain>
    </source>
</reference>
<accession>A0A7S9QBX3</accession>
<name>A0A7S9QBX3_9RHOB</name>
<dbReference type="AlphaFoldDB" id="A0A7S9QBX3"/>
<evidence type="ECO:0000313" key="1">
    <source>
        <dbReference type="EMBL" id="QPH53333.1"/>
    </source>
</evidence>
<sequence>MTKSGKGLLSIEYGRLLSPRQERLIGLSPPIMNWFASQGMILEPISSGRSFKKNNGIIFCAVHLLELWQDMLLRLRQENHYMQAETGLIV</sequence>
<keyword evidence="2" id="KW-1185">Reference proteome</keyword>
<proteinExistence type="predicted"/>
<gene>
    <name evidence="1" type="ORF">I0K15_16300</name>
</gene>
<dbReference type="Proteomes" id="UP000594800">
    <property type="component" value="Chromosome"/>
</dbReference>
<dbReference type="EMBL" id="CP064942">
    <property type="protein sequence ID" value="QPH53333.1"/>
    <property type="molecule type" value="Genomic_DNA"/>
</dbReference>
<protein>
    <submittedName>
        <fullName evidence="1">Uncharacterized protein</fullName>
    </submittedName>
</protein>
<dbReference type="KEGG" id="poz:I0K15_16300"/>
<organism evidence="1 2">
    <name type="scientific">Pontivivens ytuae</name>
    <dbReference type="NCBI Taxonomy" id="2789856"/>
    <lineage>
        <taxon>Bacteria</taxon>
        <taxon>Pseudomonadati</taxon>
        <taxon>Pseudomonadota</taxon>
        <taxon>Alphaproteobacteria</taxon>
        <taxon>Rhodobacterales</taxon>
        <taxon>Paracoccaceae</taxon>
        <taxon>Pontivivens</taxon>
    </lineage>
</organism>